<dbReference type="Proteomes" id="UP000032142">
    <property type="component" value="Unassembled WGS sequence"/>
</dbReference>
<dbReference type="AlphaFoldDB" id="A0A0B0NT05"/>
<accession>A0A0B0NT05</accession>
<evidence type="ECO:0000313" key="2">
    <source>
        <dbReference type="Proteomes" id="UP000032142"/>
    </source>
</evidence>
<keyword evidence="2" id="KW-1185">Reference proteome</keyword>
<dbReference type="EMBL" id="KN402647">
    <property type="protein sequence ID" value="KHG14934.1"/>
    <property type="molecule type" value="Genomic_DNA"/>
</dbReference>
<sequence>MGLVFFVGLGCKWARA</sequence>
<proteinExistence type="predicted"/>
<gene>
    <name evidence="1" type="ORF">F383_07045</name>
</gene>
<evidence type="ECO:0000313" key="1">
    <source>
        <dbReference type="EMBL" id="KHG14934.1"/>
    </source>
</evidence>
<organism evidence="1 2">
    <name type="scientific">Gossypium arboreum</name>
    <name type="common">Tree cotton</name>
    <name type="synonym">Gossypium nanking</name>
    <dbReference type="NCBI Taxonomy" id="29729"/>
    <lineage>
        <taxon>Eukaryota</taxon>
        <taxon>Viridiplantae</taxon>
        <taxon>Streptophyta</taxon>
        <taxon>Embryophyta</taxon>
        <taxon>Tracheophyta</taxon>
        <taxon>Spermatophyta</taxon>
        <taxon>Magnoliopsida</taxon>
        <taxon>eudicotyledons</taxon>
        <taxon>Gunneridae</taxon>
        <taxon>Pentapetalae</taxon>
        <taxon>rosids</taxon>
        <taxon>malvids</taxon>
        <taxon>Malvales</taxon>
        <taxon>Malvaceae</taxon>
        <taxon>Malvoideae</taxon>
        <taxon>Gossypium</taxon>
    </lineage>
</organism>
<name>A0A0B0NT05_GOSAR</name>
<protein>
    <submittedName>
        <fullName evidence="1">Uncharacterized protein</fullName>
    </submittedName>
</protein>
<reference evidence="2" key="1">
    <citation type="submission" date="2014-09" db="EMBL/GenBank/DDBJ databases">
        <authorList>
            <person name="Mudge J."/>
            <person name="Ramaraj T."/>
            <person name="Lindquist I.E."/>
            <person name="Bharti A.K."/>
            <person name="Sundararajan A."/>
            <person name="Cameron C.T."/>
            <person name="Woodward J.E."/>
            <person name="May G.D."/>
            <person name="Brubaker C."/>
            <person name="Broadhvest J."/>
            <person name="Wilkins T.A."/>
        </authorList>
    </citation>
    <scope>NUCLEOTIDE SEQUENCE</scope>
    <source>
        <strain evidence="2">cv. AKA8401</strain>
    </source>
</reference>